<evidence type="ECO:0000256" key="3">
    <source>
        <dbReference type="ARBA" id="ARBA00022989"/>
    </source>
</evidence>
<feature type="transmembrane region" description="Helical" evidence="5">
    <location>
        <begin position="163"/>
        <end position="185"/>
    </location>
</feature>
<dbReference type="InterPro" id="IPR036259">
    <property type="entry name" value="MFS_trans_sf"/>
</dbReference>
<dbReference type="PROSITE" id="PS50850">
    <property type="entry name" value="MFS"/>
    <property type="match status" value="1"/>
</dbReference>
<comment type="caution">
    <text evidence="7">The sequence shown here is derived from an EMBL/GenBank/DDBJ whole genome shotgun (WGS) entry which is preliminary data.</text>
</comment>
<keyword evidence="2 5" id="KW-0812">Transmembrane</keyword>
<feature type="transmembrane region" description="Helical" evidence="5">
    <location>
        <begin position="350"/>
        <end position="371"/>
    </location>
</feature>
<proteinExistence type="predicted"/>
<feature type="transmembrane region" description="Helical" evidence="5">
    <location>
        <begin position="219"/>
        <end position="241"/>
    </location>
</feature>
<name>A0AAD8UW89_9PEZI</name>
<dbReference type="PANTHER" id="PTHR23502:SF20">
    <property type="entry name" value="TRANSPORTER, PUTATIVE (AFU_ORTHOLOGUE AFUA_6G13880)-RELATED"/>
    <property type="match status" value="1"/>
</dbReference>
<feature type="transmembrane region" description="Helical" evidence="5">
    <location>
        <begin position="423"/>
        <end position="449"/>
    </location>
</feature>
<evidence type="ECO:0000256" key="1">
    <source>
        <dbReference type="ARBA" id="ARBA00004141"/>
    </source>
</evidence>
<feature type="transmembrane region" description="Helical" evidence="5">
    <location>
        <begin position="396"/>
        <end position="417"/>
    </location>
</feature>
<comment type="subcellular location">
    <subcellularLocation>
        <location evidence="1">Membrane</location>
        <topology evidence="1">Multi-pass membrane protein</topology>
    </subcellularLocation>
</comment>
<dbReference type="RefSeq" id="XP_060407596.1">
    <property type="nucleotide sequence ID" value="XM_060565257.1"/>
</dbReference>
<evidence type="ECO:0000256" key="4">
    <source>
        <dbReference type="ARBA" id="ARBA00023136"/>
    </source>
</evidence>
<evidence type="ECO:0000256" key="2">
    <source>
        <dbReference type="ARBA" id="ARBA00022692"/>
    </source>
</evidence>
<organism evidence="7 8">
    <name type="scientific">Colletotrichum navitas</name>
    <dbReference type="NCBI Taxonomy" id="681940"/>
    <lineage>
        <taxon>Eukaryota</taxon>
        <taxon>Fungi</taxon>
        <taxon>Dikarya</taxon>
        <taxon>Ascomycota</taxon>
        <taxon>Pezizomycotina</taxon>
        <taxon>Sordariomycetes</taxon>
        <taxon>Hypocreomycetidae</taxon>
        <taxon>Glomerellales</taxon>
        <taxon>Glomerellaceae</taxon>
        <taxon>Colletotrichum</taxon>
        <taxon>Colletotrichum graminicola species complex</taxon>
    </lineage>
</organism>
<dbReference type="PANTHER" id="PTHR23502">
    <property type="entry name" value="MAJOR FACILITATOR SUPERFAMILY"/>
    <property type="match status" value="1"/>
</dbReference>
<dbReference type="GO" id="GO:0005886">
    <property type="term" value="C:plasma membrane"/>
    <property type="evidence" value="ECO:0007669"/>
    <property type="project" value="TreeGrafter"/>
</dbReference>
<dbReference type="GeneID" id="85449497"/>
<keyword evidence="4 5" id="KW-0472">Membrane</keyword>
<feature type="transmembrane region" description="Helical" evidence="5">
    <location>
        <begin position="461"/>
        <end position="482"/>
    </location>
</feature>
<reference evidence="7" key="1">
    <citation type="submission" date="2021-06" db="EMBL/GenBank/DDBJ databases">
        <title>Comparative genomics, transcriptomics and evolutionary studies reveal genomic signatures of adaptation to plant cell wall in hemibiotrophic fungi.</title>
        <authorList>
            <consortium name="DOE Joint Genome Institute"/>
            <person name="Baroncelli R."/>
            <person name="Diaz J.F."/>
            <person name="Benocci T."/>
            <person name="Peng M."/>
            <person name="Battaglia E."/>
            <person name="Haridas S."/>
            <person name="Andreopoulos W."/>
            <person name="Labutti K."/>
            <person name="Pangilinan J."/>
            <person name="Floch G.L."/>
            <person name="Makela M.R."/>
            <person name="Henrissat B."/>
            <person name="Grigoriev I.V."/>
            <person name="Crouch J.A."/>
            <person name="De Vries R.P."/>
            <person name="Sukno S.A."/>
            <person name="Thon M.R."/>
        </authorList>
    </citation>
    <scope>NUCLEOTIDE SEQUENCE</scope>
    <source>
        <strain evidence="7">CBS 125086</strain>
    </source>
</reference>
<gene>
    <name evidence="7" type="ORF">LY79DRAFT_96448</name>
</gene>
<dbReference type="AlphaFoldDB" id="A0AAD8UW89"/>
<dbReference type="InterPro" id="IPR011701">
    <property type="entry name" value="MFS"/>
</dbReference>
<dbReference type="GO" id="GO:0022857">
    <property type="term" value="F:transmembrane transporter activity"/>
    <property type="evidence" value="ECO:0007669"/>
    <property type="project" value="InterPro"/>
</dbReference>
<sequence>MGWGVVETPGQPFAPGTVLLEDKKIPDEITIGDDGLKRKQGVILQPQPDDDPNDPLMWSTAWKFAHLFVIVFGSSATNAITTMVVPGIAPLVDKFKVTEGDISSLILTAPTFFTSLVSFFVVSGSEIVGRRPFYVISIAVMAAANFGGFLANTYPVLVLTRTVAGLFSSAMFTLVTATIADIFYVHQRGSAIAFWNIGLTVGGQLGQIVGGVVTDKLGISAVFGLAAVVFGALILPTYFIVLESAYFKRGDAIGSRQQQEKSEDFDEVEYAKSLPARKEPYLERLGLFRGKMTDKAFWMGVVKPLFFLSSPIIVYSALLNSLVLVLNSGVTTLMSIILSEAPYNLQPTDIGLTGLPLLGVSLIGGPLIGWVSDSSVRFMARSNGSNPGVAEPEFRLVLLIIGLPITAVGLVGLGLAIQQGQPLLWLLAWLSVMAFGSGIGVQVAVGYIIDYLPAHSAQAFTTVNMIAALVVFAGTTPIIDWLQASGPAVVFSSLAGVAMANLVFSIPLYIYGKRIRTWYGSTRLSQWVLD</sequence>
<dbReference type="InterPro" id="IPR020846">
    <property type="entry name" value="MFS_dom"/>
</dbReference>
<dbReference type="Pfam" id="PF07690">
    <property type="entry name" value="MFS_1"/>
    <property type="match status" value="1"/>
</dbReference>
<dbReference type="Proteomes" id="UP001230504">
    <property type="component" value="Unassembled WGS sequence"/>
</dbReference>
<dbReference type="Gene3D" id="1.20.1250.20">
    <property type="entry name" value="MFS general substrate transporter like domains"/>
    <property type="match status" value="1"/>
</dbReference>
<feature type="transmembrane region" description="Helical" evidence="5">
    <location>
        <begin position="488"/>
        <end position="511"/>
    </location>
</feature>
<dbReference type="EMBL" id="JAHLJV010000140">
    <property type="protein sequence ID" value="KAK1566432.1"/>
    <property type="molecule type" value="Genomic_DNA"/>
</dbReference>
<feature type="transmembrane region" description="Helical" evidence="5">
    <location>
        <begin position="67"/>
        <end position="90"/>
    </location>
</feature>
<keyword evidence="3 5" id="KW-1133">Transmembrane helix</keyword>
<evidence type="ECO:0000313" key="8">
    <source>
        <dbReference type="Proteomes" id="UP001230504"/>
    </source>
</evidence>
<evidence type="ECO:0000256" key="5">
    <source>
        <dbReference type="SAM" id="Phobius"/>
    </source>
</evidence>
<feature type="transmembrane region" description="Helical" evidence="5">
    <location>
        <begin position="192"/>
        <end position="213"/>
    </location>
</feature>
<accession>A0AAD8UW89</accession>
<dbReference type="SUPFAM" id="SSF103473">
    <property type="entry name" value="MFS general substrate transporter"/>
    <property type="match status" value="1"/>
</dbReference>
<feature type="domain" description="Major facilitator superfamily (MFS) profile" evidence="6">
    <location>
        <begin position="66"/>
        <end position="513"/>
    </location>
</feature>
<keyword evidence="8" id="KW-1185">Reference proteome</keyword>
<evidence type="ECO:0000313" key="7">
    <source>
        <dbReference type="EMBL" id="KAK1566432.1"/>
    </source>
</evidence>
<protein>
    <submittedName>
        <fullName evidence="7">Major facilitator superfamily transporter</fullName>
    </submittedName>
</protein>
<evidence type="ECO:0000259" key="6">
    <source>
        <dbReference type="PROSITE" id="PS50850"/>
    </source>
</evidence>
<feature type="transmembrane region" description="Helical" evidence="5">
    <location>
        <begin position="102"/>
        <end position="121"/>
    </location>
</feature>
<feature type="transmembrane region" description="Helical" evidence="5">
    <location>
        <begin position="133"/>
        <end position="151"/>
    </location>
</feature>